<feature type="transmembrane region" description="Helical" evidence="8">
    <location>
        <begin position="505"/>
        <end position="526"/>
    </location>
</feature>
<evidence type="ECO:0000313" key="11">
    <source>
        <dbReference type="Proteomes" id="UP000028837"/>
    </source>
</evidence>
<dbReference type="SUPFAM" id="SSF103473">
    <property type="entry name" value="MFS general substrate transporter"/>
    <property type="match status" value="1"/>
</dbReference>
<comment type="caution">
    <text evidence="10">The sequence shown here is derived from an EMBL/GenBank/DDBJ whole genome shotgun (WGS) entry which is preliminary data.</text>
</comment>
<feature type="transmembrane region" description="Helical" evidence="8">
    <location>
        <begin position="292"/>
        <end position="315"/>
    </location>
</feature>
<keyword evidence="4 8" id="KW-0812">Transmembrane</keyword>
<feature type="transmembrane region" description="Helical" evidence="8">
    <location>
        <begin position="230"/>
        <end position="253"/>
    </location>
</feature>
<dbReference type="PROSITE" id="PS00216">
    <property type="entry name" value="SUGAR_TRANSPORT_1"/>
    <property type="match status" value="1"/>
</dbReference>
<feature type="transmembrane region" description="Helical" evidence="8">
    <location>
        <begin position="570"/>
        <end position="589"/>
    </location>
</feature>
<dbReference type="PANTHER" id="PTHR48020:SF12">
    <property type="entry name" value="PROTON MYO-INOSITOL COTRANSPORTER"/>
    <property type="match status" value="1"/>
</dbReference>
<organism evidence="10 11">
    <name type="scientific">Toxoplasma gondii GAB2-2007-GAL-DOM2</name>
    <dbReference type="NCBI Taxonomy" id="1130820"/>
    <lineage>
        <taxon>Eukaryota</taxon>
        <taxon>Sar</taxon>
        <taxon>Alveolata</taxon>
        <taxon>Apicomplexa</taxon>
        <taxon>Conoidasida</taxon>
        <taxon>Coccidia</taxon>
        <taxon>Eucoccidiorida</taxon>
        <taxon>Eimeriorina</taxon>
        <taxon>Sarcocystidae</taxon>
        <taxon>Toxoplasma</taxon>
    </lineage>
</organism>
<feature type="compositionally biased region" description="Basic and acidic residues" evidence="7">
    <location>
        <begin position="65"/>
        <end position="74"/>
    </location>
</feature>
<evidence type="ECO:0000256" key="4">
    <source>
        <dbReference type="ARBA" id="ARBA00022692"/>
    </source>
</evidence>
<keyword evidence="6 8" id="KW-0472">Membrane</keyword>
<evidence type="ECO:0000313" key="10">
    <source>
        <dbReference type="EMBL" id="KFG41167.1"/>
    </source>
</evidence>
<protein>
    <submittedName>
        <fullName evidence="10">Sugar transporter ST3</fullName>
    </submittedName>
</protein>
<evidence type="ECO:0000256" key="1">
    <source>
        <dbReference type="ARBA" id="ARBA00004141"/>
    </source>
</evidence>
<dbReference type="InterPro" id="IPR036259">
    <property type="entry name" value="MFS_trans_sf"/>
</dbReference>
<dbReference type="InterPro" id="IPR005829">
    <property type="entry name" value="Sugar_transporter_CS"/>
</dbReference>
<comment type="subcellular location">
    <subcellularLocation>
        <location evidence="1">Membrane</location>
        <topology evidence="1">Multi-pass membrane protein</topology>
    </subcellularLocation>
</comment>
<evidence type="ECO:0000256" key="8">
    <source>
        <dbReference type="SAM" id="Phobius"/>
    </source>
</evidence>
<dbReference type="GO" id="GO:0016020">
    <property type="term" value="C:membrane"/>
    <property type="evidence" value="ECO:0007669"/>
    <property type="project" value="UniProtKB-SubCell"/>
</dbReference>
<dbReference type="EMBL" id="AHZU02000710">
    <property type="protein sequence ID" value="KFG41167.1"/>
    <property type="molecule type" value="Genomic_DNA"/>
</dbReference>
<dbReference type="PROSITE" id="PS50850">
    <property type="entry name" value="MFS"/>
    <property type="match status" value="1"/>
</dbReference>
<name>A0A086K9U9_TOXGO</name>
<evidence type="ECO:0000256" key="7">
    <source>
        <dbReference type="SAM" id="MobiDB-lite"/>
    </source>
</evidence>
<feature type="transmembrane region" description="Helical" evidence="8">
    <location>
        <begin position="383"/>
        <end position="404"/>
    </location>
</feature>
<keyword evidence="10" id="KW-0762">Sugar transport</keyword>
<dbReference type="PANTHER" id="PTHR48020">
    <property type="entry name" value="PROTON MYO-INOSITOL COTRANSPORTER"/>
    <property type="match status" value="1"/>
</dbReference>
<dbReference type="Pfam" id="PF00083">
    <property type="entry name" value="Sugar_tr"/>
    <property type="match status" value="1"/>
</dbReference>
<comment type="similarity">
    <text evidence="2">Belongs to the major facilitator superfamily. Sugar transporter (TC 2.A.1.1) family.</text>
</comment>
<dbReference type="OrthoDB" id="6612291at2759"/>
<feature type="transmembrane region" description="Helical" evidence="8">
    <location>
        <begin position="180"/>
        <end position="200"/>
    </location>
</feature>
<dbReference type="InterPro" id="IPR020846">
    <property type="entry name" value="MFS_dom"/>
</dbReference>
<feature type="compositionally biased region" description="Basic and acidic residues" evidence="7">
    <location>
        <begin position="15"/>
        <end position="27"/>
    </location>
</feature>
<keyword evidence="3" id="KW-0813">Transport</keyword>
<dbReference type="VEuPathDB" id="ToxoDB:TGDOM2_201260"/>
<reference evidence="10 11" key="1">
    <citation type="submission" date="2014-02" db="EMBL/GenBank/DDBJ databases">
        <authorList>
            <person name="Sibley D."/>
            <person name="Venepally P."/>
            <person name="Karamycheva S."/>
            <person name="Hadjithomas M."/>
            <person name="Khan A."/>
            <person name="Brunk B."/>
            <person name="Roos D."/>
            <person name="Caler E."/>
            <person name="Lorenzi H."/>
        </authorList>
    </citation>
    <scope>NUCLEOTIDE SEQUENCE [LARGE SCALE GENOMIC DNA]</scope>
    <source>
        <strain evidence="10 11">GAB2-2007-GAL-DOM2</strain>
    </source>
</reference>
<feature type="domain" description="Major facilitator superfamily (MFS) profile" evidence="9">
    <location>
        <begin position="133"/>
        <end position="593"/>
    </location>
</feature>
<feature type="region of interest" description="Disordered" evidence="7">
    <location>
        <begin position="1"/>
        <end position="80"/>
    </location>
</feature>
<dbReference type="Proteomes" id="UP000028837">
    <property type="component" value="Unassembled WGS sequence"/>
</dbReference>
<evidence type="ECO:0000256" key="2">
    <source>
        <dbReference type="ARBA" id="ARBA00010992"/>
    </source>
</evidence>
<dbReference type="InterPro" id="IPR050814">
    <property type="entry name" value="Myo-inositol_Transporter"/>
</dbReference>
<evidence type="ECO:0000259" key="9">
    <source>
        <dbReference type="PROSITE" id="PS50850"/>
    </source>
</evidence>
<feature type="transmembrane region" description="Helical" evidence="8">
    <location>
        <begin position="446"/>
        <end position="468"/>
    </location>
</feature>
<gene>
    <name evidence="10" type="ORF">TGDOM2_201260</name>
</gene>
<proteinExistence type="inferred from homology"/>
<dbReference type="AlphaFoldDB" id="A0A086K9U9"/>
<feature type="transmembrane region" description="Helical" evidence="8">
    <location>
        <begin position="538"/>
        <end position="558"/>
    </location>
</feature>
<evidence type="ECO:0000256" key="6">
    <source>
        <dbReference type="ARBA" id="ARBA00023136"/>
    </source>
</evidence>
<evidence type="ECO:0000256" key="5">
    <source>
        <dbReference type="ARBA" id="ARBA00022989"/>
    </source>
</evidence>
<keyword evidence="5 8" id="KW-1133">Transmembrane helix</keyword>
<dbReference type="Gene3D" id="1.20.1250.20">
    <property type="entry name" value="MFS general substrate transporter like domains"/>
    <property type="match status" value="1"/>
</dbReference>
<dbReference type="GO" id="GO:0022857">
    <property type="term" value="F:transmembrane transporter activity"/>
    <property type="evidence" value="ECO:0007669"/>
    <property type="project" value="InterPro"/>
</dbReference>
<feature type="transmembrane region" description="Helical" evidence="8">
    <location>
        <begin position="207"/>
        <end position="224"/>
    </location>
</feature>
<evidence type="ECO:0000256" key="3">
    <source>
        <dbReference type="ARBA" id="ARBA00022448"/>
    </source>
</evidence>
<feature type="transmembrane region" description="Helical" evidence="8">
    <location>
        <begin position="419"/>
        <end position="439"/>
    </location>
</feature>
<dbReference type="InterPro" id="IPR005828">
    <property type="entry name" value="MFS_sugar_transport-like"/>
</dbReference>
<sequence>MMRPTCGTHPLGPSHEAETQGSEHGDSDGDCPTSPKQNTETLEERGNRLPHVSPPRPLRYIGQKRNSDPGDRDLSGWSLPSDVTAVGVATEEEAGSGKEKETANELFGKKAQPSFLAEGETYDLHLTQRLIVSVCVVGIVFALAGFESTSPCPTIQNEGVDLSVFCSAGDSRRGCVIQHLFLLLFPVGLAVGCVFGGLFGDCWGRRRVFFFTDIFAVTGSALVASARNYVMLLCGRTLVGVAIGSGFVAYGAYVAEISPPESRGALLAMSQVFFILGRLSSFAVLSTMQESAWRYLAGIAAAIAGGQFLLLLFYVPESPKWMIQKQKPAKALSALKALGEQESHAGAIIMQQEQRIPEQVIRQAHRYCPETCSLLLVTHGRQFLTALGCAFFAVVVGSSFVGQLHNASIAQTVACDTRLVSIATGAAKGLGVLIALLVVDSWGRRPLLLTGTVTAGVAFSLMAIDFLWHNQLANDSVRSTGTKILTPCSGRGAEAGSMPSTDIRAVGLILAVFGQNLGWSTLFLGVVAEMLPTCVRGLALGFTLFLYFLLDACTSFLMDSTLLKVAPSSTLTGYTALSVVAFFFTFIVIPEGRGCALDSLTPDGYAPSWLNELRACSRRGTEKDACGTGRVRRGRGLGSKMISSRETGIEMQSQTEENSPTISQEASVMQAVALSDAMSLQRDIQEAIRELPS</sequence>
<dbReference type="PROSITE" id="PS00217">
    <property type="entry name" value="SUGAR_TRANSPORT_2"/>
    <property type="match status" value="1"/>
</dbReference>
<accession>A0A086K9U9</accession>